<protein>
    <submittedName>
        <fullName evidence="2">Transcriptional regulator</fullName>
    </submittedName>
</protein>
<evidence type="ECO:0000313" key="3">
    <source>
        <dbReference type="Proteomes" id="UP001147700"/>
    </source>
</evidence>
<feature type="domain" description="Winged helix DNA-binding" evidence="1">
    <location>
        <begin position="17"/>
        <end position="94"/>
    </location>
</feature>
<name>A0ABT4RE87_9ACTN</name>
<reference evidence="2" key="1">
    <citation type="submission" date="2022-10" db="EMBL/GenBank/DDBJ databases">
        <title>The WGS of Solirubrobacter sp. CPCC 204708.</title>
        <authorList>
            <person name="Jiang Z."/>
        </authorList>
    </citation>
    <scope>NUCLEOTIDE SEQUENCE</scope>
    <source>
        <strain evidence="2">CPCC 204708</strain>
    </source>
</reference>
<organism evidence="2 3">
    <name type="scientific">Solirubrobacter deserti</name>
    <dbReference type="NCBI Taxonomy" id="2282478"/>
    <lineage>
        <taxon>Bacteria</taxon>
        <taxon>Bacillati</taxon>
        <taxon>Actinomycetota</taxon>
        <taxon>Thermoleophilia</taxon>
        <taxon>Solirubrobacterales</taxon>
        <taxon>Solirubrobacteraceae</taxon>
        <taxon>Solirubrobacter</taxon>
    </lineage>
</organism>
<dbReference type="EMBL" id="JAPCID010000006">
    <property type="protein sequence ID" value="MDA0136854.1"/>
    <property type="molecule type" value="Genomic_DNA"/>
</dbReference>
<dbReference type="Pfam" id="PF13601">
    <property type="entry name" value="HTH_34"/>
    <property type="match status" value="1"/>
</dbReference>
<dbReference type="PANTHER" id="PTHR37318:SF1">
    <property type="entry name" value="BSL7504 PROTEIN"/>
    <property type="match status" value="1"/>
</dbReference>
<comment type="caution">
    <text evidence="2">The sequence shown here is derived from an EMBL/GenBank/DDBJ whole genome shotgun (WGS) entry which is preliminary data.</text>
</comment>
<dbReference type="InterPro" id="IPR036388">
    <property type="entry name" value="WH-like_DNA-bd_sf"/>
</dbReference>
<dbReference type="SUPFAM" id="SSF46785">
    <property type="entry name" value="Winged helix' DNA-binding domain"/>
    <property type="match status" value="1"/>
</dbReference>
<sequence>MTIELTGLDPVIHAPKRLAAMAILANAQSADFGFLRAQLDIADSDLSKQMATLEKAGYVTVRKSGHGRGGVTTYRITKAGKAAFQRHVATLRAITEGA</sequence>
<evidence type="ECO:0000313" key="2">
    <source>
        <dbReference type="EMBL" id="MDA0136854.1"/>
    </source>
</evidence>
<dbReference type="PANTHER" id="PTHR37318">
    <property type="entry name" value="BSL7504 PROTEIN"/>
    <property type="match status" value="1"/>
</dbReference>
<dbReference type="Gene3D" id="1.10.10.10">
    <property type="entry name" value="Winged helix-like DNA-binding domain superfamily/Winged helix DNA-binding domain"/>
    <property type="match status" value="1"/>
</dbReference>
<dbReference type="RefSeq" id="WP_202953720.1">
    <property type="nucleotide sequence ID" value="NZ_JAPCID010000006.1"/>
</dbReference>
<dbReference type="Proteomes" id="UP001147700">
    <property type="component" value="Unassembled WGS sequence"/>
</dbReference>
<dbReference type="InterPro" id="IPR027395">
    <property type="entry name" value="WH_DNA-bd_dom"/>
</dbReference>
<keyword evidence="3" id="KW-1185">Reference proteome</keyword>
<gene>
    <name evidence="2" type="ORF">OJ962_05035</name>
</gene>
<dbReference type="InterPro" id="IPR036390">
    <property type="entry name" value="WH_DNA-bd_sf"/>
</dbReference>
<accession>A0ABT4RE87</accession>
<proteinExistence type="predicted"/>
<evidence type="ECO:0000259" key="1">
    <source>
        <dbReference type="Pfam" id="PF13601"/>
    </source>
</evidence>